<evidence type="ECO:0000256" key="7">
    <source>
        <dbReference type="SAM" id="Coils"/>
    </source>
</evidence>
<reference evidence="9 10" key="1">
    <citation type="submission" date="2019-03" db="EMBL/GenBank/DDBJ databases">
        <title>Genomic Encyclopedia of Type Strains, Phase IV (KMG-IV): sequencing the most valuable type-strain genomes for metagenomic binning, comparative biology and taxonomic classification.</title>
        <authorList>
            <person name="Goeker M."/>
        </authorList>
    </citation>
    <scope>NUCLEOTIDE SEQUENCE [LARGE SCALE GENOMIC DNA]</scope>
    <source>
        <strain evidence="9 10">LX-B</strain>
    </source>
</reference>
<comment type="caution">
    <text evidence="9">The sequence shown here is derived from an EMBL/GenBank/DDBJ whole genome shotgun (WGS) entry which is preliminary data.</text>
</comment>
<keyword evidence="4" id="KW-1005">Bacterial flagellum biogenesis</keyword>
<dbReference type="InterPro" id="IPR051472">
    <property type="entry name" value="T3SS_Stator/FliH"/>
</dbReference>
<evidence type="ECO:0000256" key="3">
    <source>
        <dbReference type="ARBA" id="ARBA00022448"/>
    </source>
</evidence>
<proteinExistence type="inferred from homology"/>
<evidence type="ECO:0000256" key="1">
    <source>
        <dbReference type="ARBA" id="ARBA00003041"/>
    </source>
</evidence>
<feature type="coiled-coil region" evidence="7">
    <location>
        <begin position="75"/>
        <end position="151"/>
    </location>
</feature>
<dbReference type="PANTHER" id="PTHR34982">
    <property type="entry name" value="YOP PROTEINS TRANSLOCATION PROTEIN L"/>
    <property type="match status" value="1"/>
</dbReference>
<feature type="domain" description="Flagellar assembly protein FliH/Type III secretion system HrpE" evidence="8">
    <location>
        <begin position="137"/>
        <end position="265"/>
    </location>
</feature>
<gene>
    <name evidence="9" type="ORF">EDC14_101584</name>
</gene>
<keyword evidence="10" id="KW-1185">Reference proteome</keyword>
<comment type="similarity">
    <text evidence="2">Belongs to the FliH family.</text>
</comment>
<organism evidence="9 10">
    <name type="scientific">Hydrogenispora ethanolica</name>
    <dbReference type="NCBI Taxonomy" id="1082276"/>
    <lineage>
        <taxon>Bacteria</taxon>
        <taxon>Bacillati</taxon>
        <taxon>Bacillota</taxon>
        <taxon>Hydrogenispora</taxon>
    </lineage>
</organism>
<protein>
    <submittedName>
        <fullName evidence="9">Flagellar assembly protein FliH</fullName>
    </submittedName>
</protein>
<dbReference type="InterPro" id="IPR018035">
    <property type="entry name" value="Flagellar_FliH/T3SS_HrpE"/>
</dbReference>
<evidence type="ECO:0000256" key="6">
    <source>
        <dbReference type="ARBA" id="ARBA00023225"/>
    </source>
</evidence>
<evidence type="ECO:0000259" key="8">
    <source>
        <dbReference type="Pfam" id="PF02108"/>
    </source>
</evidence>
<dbReference type="OrthoDB" id="1805933at2"/>
<dbReference type="EMBL" id="SLUN01000015">
    <property type="protein sequence ID" value="TCL66541.1"/>
    <property type="molecule type" value="Genomic_DNA"/>
</dbReference>
<sequence>MSKLIKSSYWTETLPCRLEPVDLEAFLQDEEFDEDLEIHVETSADPVEGPAVTERLESLIRDARREAKEITGLAENEARTLIDDAKREKEELLQHARAEAERILAEARDQALKLREDARREGEAAGRKEARKEWSAKLTEAAQLIATIEAERLERIAGSEPELLRLAAAIAEKIIGAELTTDPHQHLELVRNALSRVANASSILLKVHPEDAQWLSEHLPELREVFQGPTPLQLENDETIPRGGCYIETERGSVDARVKLQLERLLNELLKAGTGV</sequence>
<evidence type="ECO:0000256" key="4">
    <source>
        <dbReference type="ARBA" id="ARBA00022795"/>
    </source>
</evidence>
<dbReference type="PANTHER" id="PTHR34982:SF1">
    <property type="entry name" value="FLAGELLAR ASSEMBLY PROTEIN FLIH"/>
    <property type="match status" value="1"/>
</dbReference>
<evidence type="ECO:0000256" key="5">
    <source>
        <dbReference type="ARBA" id="ARBA00022927"/>
    </source>
</evidence>
<dbReference type="SUPFAM" id="SSF160527">
    <property type="entry name" value="V-type ATPase subunit E-like"/>
    <property type="match status" value="1"/>
</dbReference>
<dbReference type="RefSeq" id="WP_132014778.1">
    <property type="nucleotide sequence ID" value="NZ_SLUN01000015.1"/>
</dbReference>
<keyword evidence="9" id="KW-0966">Cell projection</keyword>
<dbReference type="GO" id="GO:0005829">
    <property type="term" value="C:cytosol"/>
    <property type="evidence" value="ECO:0007669"/>
    <property type="project" value="TreeGrafter"/>
</dbReference>
<keyword evidence="3" id="KW-0813">Transport</keyword>
<dbReference type="Proteomes" id="UP000295008">
    <property type="component" value="Unassembled WGS sequence"/>
</dbReference>
<dbReference type="Pfam" id="PF02108">
    <property type="entry name" value="FliH"/>
    <property type="match status" value="1"/>
</dbReference>
<dbReference type="GO" id="GO:0015031">
    <property type="term" value="P:protein transport"/>
    <property type="evidence" value="ECO:0007669"/>
    <property type="project" value="UniProtKB-KW"/>
</dbReference>
<comment type="function">
    <text evidence="1">Needed for flagellar regrowth and assembly.</text>
</comment>
<evidence type="ECO:0000256" key="2">
    <source>
        <dbReference type="ARBA" id="ARBA00006602"/>
    </source>
</evidence>
<evidence type="ECO:0000313" key="10">
    <source>
        <dbReference type="Proteomes" id="UP000295008"/>
    </source>
</evidence>
<keyword evidence="6" id="KW-1006">Bacterial flagellum protein export</keyword>
<keyword evidence="5" id="KW-0653">Protein transport</keyword>
<dbReference type="GO" id="GO:0044781">
    <property type="term" value="P:bacterial-type flagellum organization"/>
    <property type="evidence" value="ECO:0007669"/>
    <property type="project" value="UniProtKB-KW"/>
</dbReference>
<dbReference type="CDD" id="cd06503">
    <property type="entry name" value="ATP-synt_Fo_b"/>
    <property type="match status" value="1"/>
</dbReference>
<keyword evidence="9" id="KW-0969">Cilium</keyword>
<accession>A0A4R1RK37</accession>
<name>A0A4R1RK37_HYDET</name>
<evidence type="ECO:0000313" key="9">
    <source>
        <dbReference type="EMBL" id="TCL66541.1"/>
    </source>
</evidence>
<keyword evidence="9" id="KW-0282">Flagellum</keyword>
<dbReference type="AlphaFoldDB" id="A0A4R1RK37"/>
<keyword evidence="7" id="KW-0175">Coiled coil</keyword>